<evidence type="ECO:0000256" key="11">
    <source>
        <dbReference type="ARBA" id="ARBA00023242"/>
    </source>
</evidence>
<dbReference type="Gene3D" id="3.50.50.60">
    <property type="entry name" value="FAD/NAD(P)-binding domain"/>
    <property type="match status" value="2"/>
</dbReference>
<dbReference type="GO" id="GO:0008270">
    <property type="term" value="F:zinc ion binding"/>
    <property type="evidence" value="ECO:0007669"/>
    <property type="project" value="UniProtKB-KW"/>
</dbReference>
<dbReference type="Pfam" id="PF01585">
    <property type="entry name" value="G-patch"/>
    <property type="match status" value="1"/>
</dbReference>
<keyword evidence="8" id="KW-0805">Transcription regulation</keyword>
<dbReference type="GO" id="GO:0005634">
    <property type="term" value="C:nucleus"/>
    <property type="evidence" value="ECO:0007669"/>
    <property type="project" value="UniProtKB-SubCell"/>
</dbReference>
<reference evidence="13" key="1">
    <citation type="submission" date="2021-02" db="EMBL/GenBank/DDBJ databases">
        <authorList>
            <person name="Bekaert M."/>
        </authorList>
    </citation>
    <scope>NUCLEOTIDE SEQUENCE</scope>
    <source>
        <strain evidence="13">IoA-00</strain>
    </source>
</reference>
<dbReference type="PANTHER" id="PTHR46297">
    <property type="entry name" value="ZINC FINGER CCCH-TYPE WITH G PATCH DOMAIN-CONTAINING PROTEIN"/>
    <property type="match status" value="1"/>
</dbReference>
<keyword evidence="10" id="KW-0804">Transcription</keyword>
<evidence type="ECO:0000256" key="5">
    <source>
        <dbReference type="ARBA" id="ARBA00022723"/>
    </source>
</evidence>
<dbReference type="PANTHER" id="PTHR46297:SF1">
    <property type="entry name" value="ZINC FINGER CCCH-TYPE WITH G PATCH DOMAIN-CONTAINING PROTEIN"/>
    <property type="match status" value="1"/>
</dbReference>
<evidence type="ECO:0000256" key="1">
    <source>
        <dbReference type="ARBA" id="ARBA00004062"/>
    </source>
</evidence>
<keyword evidence="6" id="KW-0863">Zinc-finger</keyword>
<evidence type="ECO:0000256" key="7">
    <source>
        <dbReference type="ARBA" id="ARBA00022833"/>
    </source>
</evidence>
<feature type="region of interest" description="Disordered" evidence="12">
    <location>
        <begin position="666"/>
        <end position="692"/>
    </location>
</feature>
<organism evidence="13 14">
    <name type="scientific">Lepeophtheirus salmonis</name>
    <name type="common">Salmon louse</name>
    <name type="synonym">Caligus salmonis</name>
    <dbReference type="NCBI Taxonomy" id="72036"/>
    <lineage>
        <taxon>Eukaryota</taxon>
        <taxon>Metazoa</taxon>
        <taxon>Ecdysozoa</taxon>
        <taxon>Arthropoda</taxon>
        <taxon>Crustacea</taxon>
        <taxon>Multicrustacea</taxon>
        <taxon>Hexanauplia</taxon>
        <taxon>Copepoda</taxon>
        <taxon>Siphonostomatoida</taxon>
        <taxon>Caligidae</taxon>
        <taxon>Lepeophtheirus</taxon>
    </lineage>
</organism>
<evidence type="ECO:0000256" key="9">
    <source>
        <dbReference type="ARBA" id="ARBA00023125"/>
    </source>
</evidence>
<dbReference type="InterPro" id="IPR006076">
    <property type="entry name" value="FAD-dep_OxRdtase"/>
</dbReference>
<dbReference type="InterPro" id="IPR036188">
    <property type="entry name" value="FAD/NAD-bd_sf"/>
</dbReference>
<dbReference type="Pfam" id="PF00642">
    <property type="entry name" value="zf-CCCH"/>
    <property type="match status" value="1"/>
</dbReference>
<evidence type="ECO:0000313" key="14">
    <source>
        <dbReference type="Proteomes" id="UP000675881"/>
    </source>
</evidence>
<evidence type="ECO:0000256" key="8">
    <source>
        <dbReference type="ARBA" id="ARBA00023015"/>
    </source>
</evidence>
<keyword evidence="14" id="KW-1185">Reference proteome</keyword>
<keyword evidence="7" id="KW-0862">Zinc</keyword>
<dbReference type="InterPro" id="IPR000467">
    <property type="entry name" value="G_patch_dom"/>
</dbReference>
<evidence type="ECO:0000256" key="4">
    <source>
        <dbReference type="ARBA" id="ARBA00022491"/>
    </source>
</evidence>
<dbReference type="AlphaFoldDB" id="A0A7R8H0B2"/>
<dbReference type="Proteomes" id="UP000675881">
    <property type="component" value="Chromosome 1"/>
</dbReference>
<dbReference type="Gene3D" id="3.30.9.10">
    <property type="entry name" value="D-Amino Acid Oxidase, subunit A, domain 2"/>
    <property type="match status" value="1"/>
</dbReference>
<evidence type="ECO:0000256" key="3">
    <source>
        <dbReference type="ARBA" id="ARBA00022414"/>
    </source>
</evidence>
<keyword evidence="9" id="KW-0238">DNA-binding</keyword>
<dbReference type="GO" id="GO:0001227">
    <property type="term" value="F:DNA-binding transcription repressor activity, RNA polymerase II-specific"/>
    <property type="evidence" value="ECO:0007669"/>
    <property type="project" value="TreeGrafter"/>
</dbReference>
<feature type="region of interest" description="Disordered" evidence="12">
    <location>
        <begin position="596"/>
        <end position="615"/>
    </location>
</feature>
<dbReference type="OrthoDB" id="5842926at2759"/>
<feature type="compositionally biased region" description="Basic and acidic residues" evidence="12">
    <location>
        <begin position="672"/>
        <end position="692"/>
    </location>
</feature>
<dbReference type="InterPro" id="IPR000571">
    <property type="entry name" value="Znf_CCCH"/>
</dbReference>
<dbReference type="SUPFAM" id="SSF51905">
    <property type="entry name" value="FAD/NAD(P)-binding domain"/>
    <property type="match status" value="1"/>
</dbReference>
<evidence type="ECO:0000256" key="10">
    <source>
        <dbReference type="ARBA" id="ARBA00023163"/>
    </source>
</evidence>
<comment type="function">
    <text evidence="1">Transcription repressor.</text>
</comment>
<dbReference type="PROSITE" id="PS50103">
    <property type="entry name" value="ZF_C3H1"/>
    <property type="match status" value="1"/>
</dbReference>
<sequence length="692" mass="76890">MSSNEHIVIVGGGIIGCATAYYLSQMGWTNITLIERHEIAGSSSGKAGGFLGRNWSDHRLSGPLSRKSFELHKNLAHTLPHEVDYRTLQTYAVHPRKLTKALIDVAMRSGNVSLLLKTVSGIQLDGVTVKGVICGEEIISADKVVFSMGPWSNKLGIWLKEAKYLSGLGGGHRCHSIVLDTKDCNISNIAIFGELETKEYEFYPRPDETIYVCGEDDNEPIPDDPKNVSIDMQKIDTLKKITQEMITSLSESEPQSAQACYIPSSPDSEPIIGPLEEYNGIYVAMGFTVWGILNGPGAGLSLAEMITEKELTIPEVQKLSFQRFKNMKKRNPLGKEKKCQAPFRLNGNDISYHNAVVFAQDNSSVTVVFSSPLVNAMKPCTHYMNGQCRFENRCKFSHGAKVQISELKDFKEPDFSLLSNHSTVSVLAKSPDTQLWEHAKTLSLSSTEDVLLEFQKGSNKIQTIPLEFVFPLDVQMEDEEEQSGFVPIDILDRIQGSASALGEWEKYTKGIGSKLMTKMGYIFGTGLGKEAQGIVEPVTCTLYPQGKSLDFCMNQKNRKIAAESTPKSTKKKGGSQEPSAEKPTFFSLLNSSLESSSSMKSSQSKASQKSKSESDLKIENFQLAEEITKYQCEIKKMEGSHLKYVKTDPNTAKSIQSKLNEKKNQLQRLMSKQKDVQREQCNRSDRKKISIF</sequence>
<keyword evidence="5" id="KW-0479">Metal-binding</keyword>
<dbReference type="Pfam" id="PF01266">
    <property type="entry name" value="DAO"/>
    <property type="match status" value="2"/>
</dbReference>
<gene>
    <name evidence="13" type="ORF">LSAA_883</name>
</gene>
<feature type="region of interest" description="Disordered" evidence="12">
    <location>
        <begin position="560"/>
        <end position="583"/>
    </location>
</feature>
<dbReference type="EMBL" id="HG994580">
    <property type="protein sequence ID" value="CAF2780961.1"/>
    <property type="molecule type" value="Genomic_DNA"/>
</dbReference>
<accession>A0A7R8H0B2</accession>
<keyword evidence="4" id="KW-0678">Repressor</keyword>
<protein>
    <recommendedName>
        <fullName evidence="3">Zinc finger CCCH-type with G patch domain-containing protein</fullName>
    </recommendedName>
</protein>
<evidence type="ECO:0000256" key="2">
    <source>
        <dbReference type="ARBA" id="ARBA00004123"/>
    </source>
</evidence>
<dbReference type="SMART" id="SM00443">
    <property type="entry name" value="G_patch"/>
    <property type="match status" value="1"/>
</dbReference>
<evidence type="ECO:0000256" key="12">
    <source>
        <dbReference type="SAM" id="MobiDB-lite"/>
    </source>
</evidence>
<dbReference type="Gene3D" id="2.30.30.1190">
    <property type="match status" value="1"/>
</dbReference>
<evidence type="ECO:0000256" key="6">
    <source>
        <dbReference type="ARBA" id="ARBA00022771"/>
    </source>
</evidence>
<proteinExistence type="predicted"/>
<name>A0A7R8H0B2_LEPSM</name>
<comment type="subcellular location">
    <subcellularLocation>
        <location evidence="2">Nucleus</location>
    </subcellularLocation>
</comment>
<dbReference type="PROSITE" id="PS50174">
    <property type="entry name" value="G_PATCH"/>
    <property type="match status" value="1"/>
</dbReference>
<feature type="compositionally biased region" description="Low complexity" evidence="12">
    <location>
        <begin position="596"/>
        <end position="609"/>
    </location>
</feature>
<dbReference type="SMART" id="SM00356">
    <property type="entry name" value="ZnF_C3H1"/>
    <property type="match status" value="1"/>
</dbReference>
<keyword evidence="11" id="KW-0539">Nucleus</keyword>
<evidence type="ECO:0000313" key="13">
    <source>
        <dbReference type="EMBL" id="CAF2780961.1"/>
    </source>
</evidence>
<dbReference type="GO" id="GO:0000978">
    <property type="term" value="F:RNA polymerase II cis-regulatory region sequence-specific DNA binding"/>
    <property type="evidence" value="ECO:0007669"/>
    <property type="project" value="TreeGrafter"/>
</dbReference>